<keyword evidence="4 5" id="KW-0067">ATP-binding</keyword>
<dbReference type="GO" id="GO:0005524">
    <property type="term" value="F:ATP binding"/>
    <property type="evidence" value="ECO:0007669"/>
    <property type="project" value="UniProtKB-UniRule"/>
</dbReference>
<evidence type="ECO:0000256" key="1">
    <source>
        <dbReference type="ARBA" id="ARBA00022679"/>
    </source>
</evidence>
<name>A0AA46YKI9_9ACTN</name>
<feature type="domain" description="Protein kinase" evidence="8">
    <location>
        <begin position="336"/>
        <end position="594"/>
    </location>
</feature>
<feature type="binding site" evidence="5">
    <location>
        <position position="364"/>
    </location>
    <ligand>
        <name>ATP</name>
        <dbReference type="ChEBI" id="CHEBI:30616"/>
    </ligand>
</feature>
<evidence type="ECO:0000313" key="9">
    <source>
        <dbReference type="EMBL" id="UYM05820.1"/>
    </source>
</evidence>
<keyword evidence="1" id="KW-0808">Transferase</keyword>
<accession>A0AA46YKI9</accession>
<feature type="transmembrane region" description="Helical" evidence="7">
    <location>
        <begin position="202"/>
        <end position="223"/>
    </location>
</feature>
<dbReference type="InterPro" id="IPR017441">
    <property type="entry name" value="Protein_kinase_ATP_BS"/>
</dbReference>
<dbReference type="InterPro" id="IPR000719">
    <property type="entry name" value="Prot_kinase_dom"/>
</dbReference>
<feature type="compositionally biased region" description="Polar residues" evidence="6">
    <location>
        <begin position="245"/>
        <end position="266"/>
    </location>
</feature>
<dbReference type="Gene3D" id="3.30.200.20">
    <property type="entry name" value="Phosphorylase Kinase, domain 1"/>
    <property type="match status" value="1"/>
</dbReference>
<dbReference type="PROSITE" id="PS50011">
    <property type="entry name" value="PROTEIN_KINASE_DOM"/>
    <property type="match status" value="1"/>
</dbReference>
<keyword evidence="10" id="KW-1185">Reference proteome</keyword>
<dbReference type="EMBL" id="CP094970">
    <property type="protein sequence ID" value="UYM05820.1"/>
    <property type="molecule type" value="Genomic_DNA"/>
</dbReference>
<keyword evidence="3 9" id="KW-0418">Kinase</keyword>
<feature type="transmembrane region" description="Helical" evidence="7">
    <location>
        <begin position="94"/>
        <end position="116"/>
    </location>
</feature>
<organism evidence="9 10">
    <name type="scientific">Solicola gregarius</name>
    <dbReference type="NCBI Taxonomy" id="2908642"/>
    <lineage>
        <taxon>Bacteria</taxon>
        <taxon>Bacillati</taxon>
        <taxon>Actinomycetota</taxon>
        <taxon>Actinomycetes</taxon>
        <taxon>Propionibacteriales</taxon>
        <taxon>Nocardioidaceae</taxon>
        <taxon>Solicola</taxon>
    </lineage>
</organism>
<dbReference type="KEGG" id="sgrg:L0C25_01705"/>
<proteinExistence type="predicted"/>
<dbReference type="PANTHER" id="PTHR43289">
    <property type="entry name" value="MITOGEN-ACTIVATED PROTEIN KINASE KINASE KINASE 20-RELATED"/>
    <property type="match status" value="1"/>
</dbReference>
<protein>
    <submittedName>
        <fullName evidence="9">Protein kinase</fullName>
    </submittedName>
</protein>
<dbReference type="Pfam" id="PF00069">
    <property type="entry name" value="Pkinase"/>
    <property type="match status" value="1"/>
</dbReference>
<keyword evidence="7" id="KW-1133">Transmembrane helix</keyword>
<sequence>MRTFVFWIWSALSSLCEALGAPPRVAVGVGLFLLAAVVAGITAPATATVMTQTRDRIMVRQQARRWTGRKPHRAEWSLINRTHAIHGISPVMRAIAYVVPAVVAFAFASGSTSAYVDAWADAGTETAFEDLVLFADRSRTDTGFILVFGGLGLASVLLAYLATRITTSWRLARPTLSYAPSLYAIGCGLVLLATLTAASPLVLAYAAAYLVWVVVIAMVVAIGKAPKVFVAGLLDTSERPVPAPAQQTGEYAPSAQPTPTRHQPSVQPEPPTRLAASAQPPAPEPVAAEHAGGTRAIPVPAEHAIDASSQTMVTAATPMLRCEAPRRGDPTVIGAYQVHGRLGSGAMGTVFLATSPQGGQVALKVLSPALAGDADSRRRFFREMQALRHIDSPRVVGVVDSGVAGDTPYIAMTAIEGPDLASHVRGTKPLEADGLEALAHGLAQGLAAVHQHGLVHRDVKPSNIIWSRSGPCLVDFGLAHLGDQTRVTSTGLVIGSPSYVSPERLRGTTATAASDVWNWAASLAFAASGDNLYRSDDPIALWHRILNHDYDAGALDRLHVLGPGVFALAEQCLATEPTDRPRDGADLLKRYEAAAA</sequence>
<evidence type="ECO:0000313" key="10">
    <source>
        <dbReference type="Proteomes" id="UP001164390"/>
    </source>
</evidence>
<feature type="transmembrane region" description="Helical" evidence="7">
    <location>
        <begin position="30"/>
        <end position="50"/>
    </location>
</feature>
<dbReference type="SMART" id="SM00220">
    <property type="entry name" value="S_TKc"/>
    <property type="match status" value="1"/>
</dbReference>
<feature type="transmembrane region" description="Helical" evidence="7">
    <location>
        <begin position="143"/>
        <end position="163"/>
    </location>
</feature>
<evidence type="ECO:0000256" key="4">
    <source>
        <dbReference type="ARBA" id="ARBA00022840"/>
    </source>
</evidence>
<evidence type="ECO:0000256" key="5">
    <source>
        <dbReference type="PROSITE-ProRule" id="PRU10141"/>
    </source>
</evidence>
<evidence type="ECO:0000256" key="2">
    <source>
        <dbReference type="ARBA" id="ARBA00022741"/>
    </source>
</evidence>
<keyword evidence="7" id="KW-0812">Transmembrane</keyword>
<dbReference type="GO" id="GO:0004674">
    <property type="term" value="F:protein serine/threonine kinase activity"/>
    <property type="evidence" value="ECO:0007669"/>
    <property type="project" value="TreeGrafter"/>
</dbReference>
<gene>
    <name evidence="9" type="ORF">L0C25_01705</name>
</gene>
<reference evidence="9" key="1">
    <citation type="submission" date="2022-01" db="EMBL/GenBank/DDBJ databases">
        <title>Nocardioidaceae gen. sp. A5X3R13.</title>
        <authorList>
            <person name="Lopez Marin M.A."/>
            <person name="Uhlik O."/>
        </authorList>
    </citation>
    <scope>NUCLEOTIDE SEQUENCE</scope>
    <source>
        <strain evidence="9">A5X3R13</strain>
    </source>
</reference>
<keyword evidence="7" id="KW-0472">Membrane</keyword>
<evidence type="ECO:0000259" key="8">
    <source>
        <dbReference type="PROSITE" id="PS50011"/>
    </source>
</evidence>
<dbReference type="PANTHER" id="PTHR43289:SF34">
    <property type="entry name" value="SERINE_THREONINE-PROTEIN KINASE YBDM-RELATED"/>
    <property type="match status" value="1"/>
</dbReference>
<dbReference type="PROSITE" id="PS00107">
    <property type="entry name" value="PROTEIN_KINASE_ATP"/>
    <property type="match status" value="1"/>
</dbReference>
<dbReference type="CDD" id="cd14014">
    <property type="entry name" value="STKc_PknB_like"/>
    <property type="match status" value="1"/>
</dbReference>
<dbReference type="AlphaFoldDB" id="A0AA46YKI9"/>
<evidence type="ECO:0000256" key="6">
    <source>
        <dbReference type="SAM" id="MobiDB-lite"/>
    </source>
</evidence>
<keyword evidence="2 5" id="KW-0547">Nucleotide-binding</keyword>
<feature type="compositionally biased region" description="Low complexity" evidence="6">
    <location>
        <begin position="275"/>
        <end position="291"/>
    </location>
</feature>
<dbReference type="SUPFAM" id="SSF56112">
    <property type="entry name" value="Protein kinase-like (PK-like)"/>
    <property type="match status" value="1"/>
</dbReference>
<feature type="transmembrane region" description="Helical" evidence="7">
    <location>
        <begin position="175"/>
        <end position="196"/>
    </location>
</feature>
<dbReference type="RefSeq" id="WP_271634647.1">
    <property type="nucleotide sequence ID" value="NZ_CP094970.1"/>
</dbReference>
<dbReference type="Proteomes" id="UP001164390">
    <property type="component" value="Chromosome"/>
</dbReference>
<evidence type="ECO:0000256" key="3">
    <source>
        <dbReference type="ARBA" id="ARBA00022777"/>
    </source>
</evidence>
<dbReference type="Gene3D" id="1.10.510.10">
    <property type="entry name" value="Transferase(Phosphotransferase) domain 1"/>
    <property type="match status" value="1"/>
</dbReference>
<evidence type="ECO:0000256" key="7">
    <source>
        <dbReference type="SAM" id="Phobius"/>
    </source>
</evidence>
<dbReference type="InterPro" id="IPR011009">
    <property type="entry name" value="Kinase-like_dom_sf"/>
</dbReference>
<feature type="region of interest" description="Disordered" evidence="6">
    <location>
        <begin position="241"/>
        <end position="291"/>
    </location>
</feature>